<dbReference type="EMBL" id="DXDC01000432">
    <property type="protein sequence ID" value="HIY67428.1"/>
    <property type="molecule type" value="Genomic_DNA"/>
</dbReference>
<dbReference type="InterPro" id="IPR001940">
    <property type="entry name" value="Peptidase_S1C"/>
</dbReference>
<reference evidence="6" key="1">
    <citation type="journal article" date="2021" name="PeerJ">
        <title>Extensive microbial diversity within the chicken gut microbiome revealed by metagenomics and culture.</title>
        <authorList>
            <person name="Gilroy R."/>
            <person name="Ravi A."/>
            <person name="Getino M."/>
            <person name="Pursley I."/>
            <person name="Horton D.L."/>
            <person name="Alikhan N.F."/>
            <person name="Baker D."/>
            <person name="Gharbi K."/>
            <person name="Hall N."/>
            <person name="Watson M."/>
            <person name="Adriaenssens E.M."/>
            <person name="Foster-Nyarko E."/>
            <person name="Jarju S."/>
            <person name="Secka A."/>
            <person name="Antonio M."/>
            <person name="Oren A."/>
            <person name="Chaudhuri R.R."/>
            <person name="La Ragione R."/>
            <person name="Hildebrand F."/>
            <person name="Pallen M.J."/>
        </authorList>
    </citation>
    <scope>NUCLEOTIDE SEQUENCE</scope>
    <source>
        <strain evidence="6">ChiGjej1B1-98</strain>
    </source>
</reference>
<dbReference type="EC" id="3.4.21.-" evidence="6"/>
<evidence type="ECO:0000256" key="5">
    <source>
        <dbReference type="SAM" id="Phobius"/>
    </source>
</evidence>
<dbReference type="InterPro" id="IPR047680">
    <property type="entry name" value="MarP-like"/>
</dbReference>
<evidence type="ECO:0000256" key="2">
    <source>
        <dbReference type="ARBA" id="ARBA00022692"/>
    </source>
</evidence>
<reference evidence="6" key="2">
    <citation type="submission" date="2021-04" db="EMBL/GenBank/DDBJ databases">
        <authorList>
            <person name="Gilroy R."/>
        </authorList>
    </citation>
    <scope>NUCLEOTIDE SEQUENCE</scope>
    <source>
        <strain evidence="6">ChiGjej1B1-98</strain>
    </source>
</reference>
<keyword evidence="6" id="KW-0378">Hydrolase</keyword>
<dbReference type="Pfam" id="PF13365">
    <property type="entry name" value="Trypsin_2"/>
    <property type="match status" value="1"/>
</dbReference>
<gene>
    <name evidence="6" type="ORF">H9830_14270</name>
</gene>
<keyword evidence="3 5" id="KW-1133">Transmembrane helix</keyword>
<name>A0A9D2CB33_9MICO</name>
<dbReference type="Gene3D" id="2.40.10.10">
    <property type="entry name" value="Trypsin-like serine proteases"/>
    <property type="match status" value="2"/>
</dbReference>
<dbReference type="AlphaFoldDB" id="A0A9D2CB33"/>
<sequence>MPIVIDVLIVLLLLGALGTGLRIGLFSSLGMICGLVVGGVLAPWVLPMVSAAVTDDAWRGTAVIGSAVGLLLLGAGGGAAVGALVRRGADKLKLRVLERLLGGIVATVAATLALSLTGAGIAAAGIPFVSASVASSNILRAIDDVTPAPLTDGMARLHGAVLGDTVLPTIDGLLDDVDFAQTPDLDGIETDSPELAQAAMSVARVSGVAPACGSLQSGSAFVVEGGMLVTNAHVVAGVETVLVELPGERAQDGRVVYFDPAQDLAVIAADVEAQPLGIADSARPGDAAVVQGYPHGGAFRNVPAAIAASGTIAVTDIYGGAASERSVLTLEAVVEPGNSGGPLLTESGEVAGVIFAKDETRSNIGYAMSNEELLPVVEAIGSMDAPVSTGTCDR</sequence>
<keyword evidence="2 5" id="KW-0812">Transmembrane</keyword>
<comment type="subcellular location">
    <subcellularLocation>
        <location evidence="1">Membrane</location>
        <topology evidence="1">Multi-pass membrane protein</topology>
    </subcellularLocation>
</comment>
<evidence type="ECO:0000256" key="4">
    <source>
        <dbReference type="ARBA" id="ARBA00023136"/>
    </source>
</evidence>
<keyword evidence="4 5" id="KW-0472">Membrane</keyword>
<accession>A0A9D2CB33</accession>
<dbReference type="GO" id="GO:0006508">
    <property type="term" value="P:proteolysis"/>
    <property type="evidence" value="ECO:0007669"/>
    <property type="project" value="UniProtKB-KW"/>
</dbReference>
<dbReference type="PRINTS" id="PR00834">
    <property type="entry name" value="PROTEASES2C"/>
</dbReference>
<dbReference type="SUPFAM" id="SSF50494">
    <property type="entry name" value="Trypsin-like serine proteases"/>
    <property type="match status" value="1"/>
</dbReference>
<comment type="caution">
    <text evidence="6">The sequence shown here is derived from an EMBL/GenBank/DDBJ whole genome shotgun (WGS) entry which is preliminary data.</text>
</comment>
<feature type="transmembrane region" description="Helical" evidence="5">
    <location>
        <begin position="104"/>
        <end position="130"/>
    </location>
</feature>
<dbReference type="InterPro" id="IPR043504">
    <property type="entry name" value="Peptidase_S1_PA_chymotrypsin"/>
</dbReference>
<evidence type="ECO:0000256" key="1">
    <source>
        <dbReference type="ARBA" id="ARBA00004141"/>
    </source>
</evidence>
<dbReference type="InterPro" id="IPR003825">
    <property type="entry name" value="Colicin-V_CvpA"/>
</dbReference>
<feature type="transmembrane region" description="Helical" evidence="5">
    <location>
        <begin position="28"/>
        <end position="49"/>
    </location>
</feature>
<evidence type="ECO:0000256" key="3">
    <source>
        <dbReference type="ARBA" id="ARBA00022989"/>
    </source>
</evidence>
<dbReference type="GO" id="GO:0009403">
    <property type="term" value="P:toxin biosynthetic process"/>
    <property type="evidence" value="ECO:0007669"/>
    <property type="project" value="InterPro"/>
</dbReference>
<protein>
    <submittedName>
        <fullName evidence="6">MarP family serine protease</fullName>
        <ecNumber evidence="6">3.4.21.-</ecNumber>
    </submittedName>
</protein>
<dbReference type="PANTHER" id="PTHR43019:SF23">
    <property type="entry name" value="PROTEASE DO-LIKE 5, CHLOROPLASTIC"/>
    <property type="match status" value="1"/>
</dbReference>
<evidence type="ECO:0000313" key="6">
    <source>
        <dbReference type="EMBL" id="HIY67428.1"/>
    </source>
</evidence>
<dbReference type="GO" id="GO:0004252">
    <property type="term" value="F:serine-type endopeptidase activity"/>
    <property type="evidence" value="ECO:0007669"/>
    <property type="project" value="InterPro"/>
</dbReference>
<evidence type="ECO:0000313" key="7">
    <source>
        <dbReference type="Proteomes" id="UP000824005"/>
    </source>
</evidence>
<proteinExistence type="predicted"/>
<keyword evidence="6" id="KW-0645">Protease</keyword>
<dbReference type="PANTHER" id="PTHR43019">
    <property type="entry name" value="SERINE ENDOPROTEASE DEGS"/>
    <property type="match status" value="1"/>
</dbReference>
<dbReference type="NCBIfam" id="NF033740">
    <property type="entry name" value="MarP_fam_protase"/>
    <property type="match status" value="1"/>
</dbReference>
<dbReference type="Pfam" id="PF02674">
    <property type="entry name" value="Colicin_V"/>
    <property type="match status" value="1"/>
</dbReference>
<dbReference type="GO" id="GO:0016020">
    <property type="term" value="C:membrane"/>
    <property type="evidence" value="ECO:0007669"/>
    <property type="project" value="UniProtKB-SubCell"/>
</dbReference>
<organism evidence="6 7">
    <name type="scientific">Candidatus Agrococcus pullicola</name>
    <dbReference type="NCBI Taxonomy" id="2838429"/>
    <lineage>
        <taxon>Bacteria</taxon>
        <taxon>Bacillati</taxon>
        <taxon>Actinomycetota</taxon>
        <taxon>Actinomycetes</taxon>
        <taxon>Micrococcales</taxon>
        <taxon>Microbacteriaceae</taxon>
        <taxon>Agrococcus</taxon>
    </lineage>
</organism>
<dbReference type="Proteomes" id="UP000824005">
    <property type="component" value="Unassembled WGS sequence"/>
</dbReference>
<dbReference type="InterPro" id="IPR009003">
    <property type="entry name" value="Peptidase_S1_PA"/>
</dbReference>
<feature type="transmembrane region" description="Helical" evidence="5">
    <location>
        <begin position="61"/>
        <end position="84"/>
    </location>
</feature>